<dbReference type="InterPro" id="IPR001248">
    <property type="entry name" value="Pur-cyt_permease"/>
</dbReference>
<keyword evidence="4 8" id="KW-0812">Transmembrane</keyword>
<dbReference type="InterPro" id="IPR026030">
    <property type="entry name" value="Pur-cyt_permease_Fcy2/21/22"/>
</dbReference>
<feature type="region of interest" description="Disordered" evidence="7">
    <location>
        <begin position="1"/>
        <end position="27"/>
    </location>
</feature>
<feature type="transmembrane region" description="Helical" evidence="8">
    <location>
        <begin position="110"/>
        <end position="130"/>
    </location>
</feature>
<evidence type="ECO:0000256" key="7">
    <source>
        <dbReference type="SAM" id="MobiDB-lite"/>
    </source>
</evidence>
<dbReference type="RefSeq" id="XP_070866694.1">
    <property type="nucleotide sequence ID" value="XM_071011823.1"/>
</dbReference>
<feature type="transmembrane region" description="Helical" evidence="8">
    <location>
        <begin position="80"/>
        <end position="103"/>
    </location>
</feature>
<dbReference type="EMBL" id="JAZGUE010000004">
    <property type="protein sequence ID" value="KAL2267967.1"/>
    <property type="molecule type" value="Genomic_DNA"/>
</dbReference>
<dbReference type="PANTHER" id="PTHR31806:SF8">
    <property type="entry name" value="TRANSPORTER, PUTATIVE (AFU_ORTHOLOGUE AFUA_2G03000)-RELATED"/>
    <property type="match status" value="1"/>
</dbReference>
<organism evidence="9 10">
    <name type="scientific">Remersonia thermophila</name>
    <dbReference type="NCBI Taxonomy" id="72144"/>
    <lineage>
        <taxon>Eukaryota</taxon>
        <taxon>Fungi</taxon>
        <taxon>Dikarya</taxon>
        <taxon>Ascomycota</taxon>
        <taxon>Pezizomycotina</taxon>
        <taxon>Sordariomycetes</taxon>
        <taxon>Sordariomycetidae</taxon>
        <taxon>Sordariales</taxon>
        <taxon>Sordariales incertae sedis</taxon>
        <taxon>Remersonia</taxon>
    </lineage>
</organism>
<evidence type="ECO:0000256" key="8">
    <source>
        <dbReference type="SAM" id="Phobius"/>
    </source>
</evidence>
<feature type="transmembrane region" description="Helical" evidence="8">
    <location>
        <begin position="188"/>
        <end position="210"/>
    </location>
</feature>
<reference evidence="9 10" key="1">
    <citation type="journal article" date="2024" name="Commun. Biol.">
        <title>Comparative genomic analysis of thermophilic fungi reveals convergent evolutionary adaptations and gene losses.</title>
        <authorList>
            <person name="Steindorff A.S."/>
            <person name="Aguilar-Pontes M.V."/>
            <person name="Robinson A.J."/>
            <person name="Andreopoulos B."/>
            <person name="LaButti K."/>
            <person name="Kuo A."/>
            <person name="Mondo S."/>
            <person name="Riley R."/>
            <person name="Otillar R."/>
            <person name="Haridas S."/>
            <person name="Lipzen A."/>
            <person name="Grimwood J."/>
            <person name="Schmutz J."/>
            <person name="Clum A."/>
            <person name="Reid I.D."/>
            <person name="Moisan M.C."/>
            <person name="Butler G."/>
            <person name="Nguyen T.T.M."/>
            <person name="Dewar K."/>
            <person name="Conant G."/>
            <person name="Drula E."/>
            <person name="Henrissat B."/>
            <person name="Hansel C."/>
            <person name="Singer S."/>
            <person name="Hutchinson M.I."/>
            <person name="de Vries R.P."/>
            <person name="Natvig D.O."/>
            <person name="Powell A.J."/>
            <person name="Tsang A."/>
            <person name="Grigoriev I.V."/>
        </authorList>
    </citation>
    <scope>NUCLEOTIDE SEQUENCE [LARGE SCALE GENOMIC DNA]</scope>
    <source>
        <strain evidence="9 10">ATCC 22073</strain>
    </source>
</reference>
<dbReference type="Pfam" id="PF02133">
    <property type="entry name" value="Transp_cyt_pur"/>
    <property type="match status" value="1"/>
</dbReference>
<feature type="transmembrane region" description="Helical" evidence="8">
    <location>
        <begin position="157"/>
        <end position="181"/>
    </location>
</feature>
<keyword evidence="6 8" id="KW-0472">Membrane</keyword>
<proteinExistence type="inferred from homology"/>
<evidence type="ECO:0000313" key="10">
    <source>
        <dbReference type="Proteomes" id="UP001600064"/>
    </source>
</evidence>
<name>A0ABR4DC95_9PEZI</name>
<dbReference type="Gene3D" id="1.10.4160.10">
    <property type="entry name" value="Hydantoin permease"/>
    <property type="match status" value="1"/>
</dbReference>
<evidence type="ECO:0000256" key="5">
    <source>
        <dbReference type="ARBA" id="ARBA00022989"/>
    </source>
</evidence>
<dbReference type="PANTHER" id="PTHR31806">
    <property type="entry name" value="PURINE-CYTOSINE PERMEASE FCY2-RELATED"/>
    <property type="match status" value="1"/>
</dbReference>
<evidence type="ECO:0000256" key="3">
    <source>
        <dbReference type="ARBA" id="ARBA00022448"/>
    </source>
</evidence>
<gene>
    <name evidence="9" type="ORF">VTJ83DRAFT_5244</name>
</gene>
<feature type="compositionally biased region" description="Basic and acidic residues" evidence="7">
    <location>
        <begin position="7"/>
        <end position="24"/>
    </location>
</feature>
<comment type="caution">
    <text evidence="9">The sequence shown here is derived from an EMBL/GenBank/DDBJ whole genome shotgun (WGS) entry which is preliminary data.</text>
</comment>
<keyword evidence="3" id="KW-0813">Transport</keyword>
<keyword evidence="5 8" id="KW-1133">Transmembrane helix</keyword>
<protein>
    <submittedName>
        <fullName evidence="9">Uncharacterized protein</fullName>
    </submittedName>
</protein>
<sequence length="215" mass="23340">MASTQNDPEKGQDPTTELVREGTRDTLSCTDHSTKPNLLHFLRRVNDGIESLAGFEARGITRVPPEERMPPSRLADLQVFLLWFGANISANNMTTGLFGPLIFGLGFKDSVICAIIGCLLGSASTGYMAMWGPASGNRTMVVLRCFMGYWPSKLPCILNIVLLVGYITLNFIITGQILSAVGSGEMSIAVGIVVAALVCWVVAVFGMFVFHTYER</sequence>
<accession>A0ABR4DC95</accession>
<evidence type="ECO:0000313" key="9">
    <source>
        <dbReference type="EMBL" id="KAL2267967.1"/>
    </source>
</evidence>
<evidence type="ECO:0000256" key="1">
    <source>
        <dbReference type="ARBA" id="ARBA00004141"/>
    </source>
</evidence>
<keyword evidence="10" id="KW-1185">Reference proteome</keyword>
<comment type="subcellular location">
    <subcellularLocation>
        <location evidence="1">Membrane</location>
        <topology evidence="1">Multi-pass membrane protein</topology>
    </subcellularLocation>
</comment>
<evidence type="ECO:0000256" key="4">
    <source>
        <dbReference type="ARBA" id="ARBA00022692"/>
    </source>
</evidence>
<comment type="similarity">
    <text evidence="2">Belongs to the purine-cytosine permease (2.A.39) family.</text>
</comment>
<dbReference type="Proteomes" id="UP001600064">
    <property type="component" value="Unassembled WGS sequence"/>
</dbReference>
<evidence type="ECO:0000256" key="6">
    <source>
        <dbReference type="ARBA" id="ARBA00023136"/>
    </source>
</evidence>
<dbReference type="GeneID" id="98126467"/>
<evidence type="ECO:0000256" key="2">
    <source>
        <dbReference type="ARBA" id="ARBA00008974"/>
    </source>
</evidence>